<organism evidence="4 5">
    <name type="scientific">Candidatus Anaerobiospirillum pullistercoris</name>
    <dbReference type="NCBI Taxonomy" id="2838452"/>
    <lineage>
        <taxon>Bacteria</taxon>
        <taxon>Pseudomonadati</taxon>
        <taxon>Pseudomonadota</taxon>
        <taxon>Gammaproteobacteria</taxon>
        <taxon>Aeromonadales</taxon>
        <taxon>Succinivibrionaceae</taxon>
        <taxon>Anaerobiospirillum</taxon>
    </lineage>
</organism>
<reference evidence="4" key="1">
    <citation type="journal article" date="2021" name="PeerJ">
        <title>Extensive microbial diversity within the chicken gut microbiome revealed by metagenomics and culture.</title>
        <authorList>
            <person name="Gilroy R."/>
            <person name="Ravi A."/>
            <person name="Getino M."/>
            <person name="Pursley I."/>
            <person name="Horton D.L."/>
            <person name="Alikhan N.F."/>
            <person name="Baker D."/>
            <person name="Gharbi K."/>
            <person name="Hall N."/>
            <person name="Watson M."/>
            <person name="Adriaenssens E.M."/>
            <person name="Foster-Nyarko E."/>
            <person name="Jarju S."/>
            <person name="Secka A."/>
            <person name="Antonio M."/>
            <person name="Oren A."/>
            <person name="Chaudhuri R.R."/>
            <person name="La Ragione R."/>
            <person name="Hildebrand F."/>
            <person name="Pallen M.J."/>
        </authorList>
    </citation>
    <scope>NUCLEOTIDE SEQUENCE</scope>
    <source>
        <strain evidence="4">USASDec5-558</strain>
    </source>
</reference>
<evidence type="ECO:0000313" key="4">
    <source>
        <dbReference type="EMBL" id="HIX57979.1"/>
    </source>
</evidence>
<accession>A0A9D1WFG2</accession>
<dbReference type="AlphaFoldDB" id="A0A9D1WFG2"/>
<keyword evidence="3" id="KW-1133">Transmembrane helix</keyword>
<gene>
    <name evidence="4" type="ORF">H9850_10995</name>
</gene>
<dbReference type="PANTHER" id="PTHR38043">
    <property type="entry name" value="PROTEIN HEMX"/>
    <property type="match status" value="1"/>
</dbReference>
<protein>
    <submittedName>
        <fullName evidence="4">Uroporphyrinogen-III C-methyltransferase</fullName>
        <ecNumber evidence="4">2.1.1.107</ecNumber>
    </submittedName>
</protein>
<sequence>MVKETSATESTSPQAANANDAQNAANSARPESAASNSAPQLPMAVMPESASAAASTPDLVTTEQLKDVENKLSDQIAQKSGGKTGLLWVVTVLALAAAGFAAYTSFQNQQTLTLLQSKALDNNQKVSEALVKIENSAATLEQAQIANSQLLQNYNVLVNNYNTFSAQVGELKTAFAQQTEGFQAVSAQVQSYAERNPNDWKLAESFFLVNNATSKAIFEKDLDAAIWMLTQADQLLIGIEDAEVVSLRESISRDIAALNNVHKVDVRGMGINLDRAYDNVDQLVLEGYSDPKQRTAAFNKAANNEPSADIKDWKENLVKSATDFASRFVEVRRRNAEAATEFLTPEQDLYLRENIKTRILLAKADLGHGEKEAMQANLKAAIGLISTYFSPESEITTSTLAILNELASSEITIQTPKVLESTNAFSQFAQQHLMRAGN</sequence>
<feature type="transmembrane region" description="Helical" evidence="3">
    <location>
        <begin position="85"/>
        <end position="106"/>
    </location>
</feature>
<feature type="compositionally biased region" description="Low complexity" evidence="2">
    <location>
        <begin position="15"/>
        <end position="28"/>
    </location>
</feature>
<reference evidence="4" key="2">
    <citation type="submission" date="2021-04" db="EMBL/GenBank/DDBJ databases">
        <authorList>
            <person name="Gilroy R."/>
        </authorList>
    </citation>
    <scope>NUCLEOTIDE SEQUENCE</scope>
    <source>
        <strain evidence="4">USASDec5-558</strain>
    </source>
</reference>
<dbReference type="GO" id="GO:0004851">
    <property type="term" value="F:uroporphyrin-III C-methyltransferase activity"/>
    <property type="evidence" value="ECO:0007669"/>
    <property type="project" value="UniProtKB-EC"/>
</dbReference>
<keyword evidence="1" id="KW-0175">Coiled coil</keyword>
<feature type="coiled-coil region" evidence="1">
    <location>
        <begin position="123"/>
        <end position="160"/>
    </location>
</feature>
<name>A0A9D1WFG2_9GAMM</name>
<dbReference type="GO" id="GO:0032259">
    <property type="term" value="P:methylation"/>
    <property type="evidence" value="ECO:0007669"/>
    <property type="project" value="UniProtKB-KW"/>
</dbReference>
<feature type="compositionally biased region" description="Polar residues" evidence="2">
    <location>
        <begin position="1"/>
        <end position="14"/>
    </location>
</feature>
<dbReference type="InterPro" id="IPR007470">
    <property type="entry name" value="HemX"/>
</dbReference>
<keyword evidence="3" id="KW-0812">Transmembrane</keyword>
<keyword evidence="4" id="KW-0489">Methyltransferase</keyword>
<keyword evidence="4" id="KW-0808">Transferase</keyword>
<dbReference type="Proteomes" id="UP000886829">
    <property type="component" value="Unassembled WGS sequence"/>
</dbReference>
<evidence type="ECO:0000256" key="3">
    <source>
        <dbReference type="SAM" id="Phobius"/>
    </source>
</evidence>
<comment type="caution">
    <text evidence="4">The sequence shown here is derived from an EMBL/GenBank/DDBJ whole genome shotgun (WGS) entry which is preliminary data.</text>
</comment>
<keyword evidence="3" id="KW-0472">Membrane</keyword>
<dbReference type="Pfam" id="PF04375">
    <property type="entry name" value="HemX"/>
    <property type="match status" value="1"/>
</dbReference>
<dbReference type="PANTHER" id="PTHR38043:SF1">
    <property type="entry name" value="PROTEIN HEMX"/>
    <property type="match status" value="1"/>
</dbReference>
<evidence type="ECO:0000256" key="2">
    <source>
        <dbReference type="SAM" id="MobiDB-lite"/>
    </source>
</evidence>
<proteinExistence type="predicted"/>
<feature type="region of interest" description="Disordered" evidence="2">
    <location>
        <begin position="1"/>
        <end position="38"/>
    </location>
</feature>
<dbReference type="EC" id="2.1.1.107" evidence="4"/>
<dbReference type="EMBL" id="DXEV01000219">
    <property type="protein sequence ID" value="HIX57979.1"/>
    <property type="molecule type" value="Genomic_DNA"/>
</dbReference>
<evidence type="ECO:0000313" key="5">
    <source>
        <dbReference type="Proteomes" id="UP000886829"/>
    </source>
</evidence>
<evidence type="ECO:0000256" key="1">
    <source>
        <dbReference type="SAM" id="Coils"/>
    </source>
</evidence>